<name>A0A1T1HEN2_OCELI</name>
<dbReference type="InterPro" id="IPR036986">
    <property type="entry name" value="S4_RNA-bd_sf"/>
</dbReference>
<evidence type="ECO:0000256" key="7">
    <source>
        <dbReference type="PIRSR" id="PIRSR606225-1"/>
    </source>
</evidence>
<keyword evidence="4" id="KW-0698">rRNA processing</keyword>
<dbReference type="RefSeq" id="WP_077242688.1">
    <property type="nucleotide sequence ID" value="NZ_FXTS01000001.1"/>
</dbReference>
<evidence type="ECO:0000259" key="10">
    <source>
        <dbReference type="SMART" id="SM00363"/>
    </source>
</evidence>
<dbReference type="PROSITE" id="PS50889">
    <property type="entry name" value="S4"/>
    <property type="match status" value="1"/>
</dbReference>
<dbReference type="PANTHER" id="PTHR21600">
    <property type="entry name" value="MITOCHONDRIAL RNA PSEUDOURIDINE SYNTHASE"/>
    <property type="match status" value="1"/>
</dbReference>
<evidence type="ECO:0000256" key="1">
    <source>
        <dbReference type="ARBA" id="ARBA00000381"/>
    </source>
</evidence>
<reference evidence="11" key="1">
    <citation type="submission" date="2017-02" db="EMBL/GenBank/DDBJ databases">
        <title>Draft Genome Sequence of the Salt Water Bacterium Oceanospirillum linum ATCC 11336.</title>
        <authorList>
            <person name="Trachtenberg A.M."/>
            <person name="Carney J.G."/>
            <person name="Linnane J.D."/>
            <person name="Rheaume B.A."/>
            <person name="Pitts N.L."/>
            <person name="Mykles D.L."/>
            <person name="Maclea K.S."/>
        </authorList>
    </citation>
    <scope>NUCLEOTIDE SEQUENCE [LARGE SCALE GENOMIC DNA]</scope>
    <source>
        <strain evidence="11">ATCC 11336</strain>
    </source>
</reference>
<evidence type="ECO:0000256" key="6">
    <source>
        <dbReference type="ARBA" id="ARBA00023235"/>
    </source>
</evidence>
<dbReference type="GO" id="GO:0160141">
    <property type="term" value="F:23S rRNA pseudouridine(955/2504/2580) synthase activity"/>
    <property type="evidence" value="ECO:0007669"/>
    <property type="project" value="UniProtKB-EC"/>
</dbReference>
<dbReference type="GO" id="GO:0000455">
    <property type="term" value="P:enzyme-directed rRNA pseudouridine synthesis"/>
    <property type="evidence" value="ECO:0007669"/>
    <property type="project" value="TreeGrafter"/>
</dbReference>
<dbReference type="PANTHER" id="PTHR21600:SF92">
    <property type="entry name" value="RIBOSOMAL LARGE SUBUNIT PSEUDOURIDINE SYNTHASE C"/>
    <property type="match status" value="1"/>
</dbReference>
<dbReference type="Gene3D" id="3.30.2350.10">
    <property type="entry name" value="Pseudouridine synthase"/>
    <property type="match status" value="1"/>
</dbReference>
<dbReference type="Pfam" id="PF00849">
    <property type="entry name" value="PseudoU_synth_2"/>
    <property type="match status" value="1"/>
</dbReference>
<dbReference type="SMART" id="SM00363">
    <property type="entry name" value="S4"/>
    <property type="match status" value="1"/>
</dbReference>
<dbReference type="CDD" id="cd02869">
    <property type="entry name" value="PseudoU_synth_RluA_like"/>
    <property type="match status" value="1"/>
</dbReference>
<evidence type="ECO:0000256" key="8">
    <source>
        <dbReference type="PROSITE-ProRule" id="PRU00182"/>
    </source>
</evidence>
<comment type="caution">
    <text evidence="11">The sequence shown here is derived from an EMBL/GenBank/DDBJ whole genome shotgun (WGS) entry which is preliminary data.</text>
</comment>
<keyword evidence="12" id="KW-1185">Reference proteome</keyword>
<protein>
    <recommendedName>
        <fullName evidence="9">Pseudouridine synthase</fullName>
        <ecNumber evidence="9">5.4.99.-</ecNumber>
    </recommendedName>
</protein>
<evidence type="ECO:0000313" key="11">
    <source>
        <dbReference type="EMBL" id="OOV88262.1"/>
    </source>
</evidence>
<comment type="function">
    <text evidence="2">Responsible for synthesis of pseudouridine from uracil at positions 955, 2504 and 2580 in 23S ribosomal RNA.</text>
</comment>
<dbReference type="EMBL" id="MTSD02000001">
    <property type="protein sequence ID" value="OOV88262.1"/>
    <property type="molecule type" value="Genomic_DNA"/>
</dbReference>
<dbReference type="PROSITE" id="PS01129">
    <property type="entry name" value="PSI_RLU"/>
    <property type="match status" value="1"/>
</dbReference>
<evidence type="ECO:0000313" key="12">
    <source>
        <dbReference type="Proteomes" id="UP000190064"/>
    </source>
</evidence>
<dbReference type="GO" id="GO:0003723">
    <property type="term" value="F:RNA binding"/>
    <property type="evidence" value="ECO:0007669"/>
    <property type="project" value="UniProtKB-KW"/>
</dbReference>
<evidence type="ECO:0000256" key="2">
    <source>
        <dbReference type="ARBA" id="ARBA00002876"/>
    </source>
</evidence>
<comment type="catalytic activity">
    <reaction evidence="1">
        <text>uridine(955/2504/2580) in 23S rRNA = pseudouridine(955/2504/2580) in 23S rRNA</text>
        <dbReference type="Rhea" id="RHEA:42528"/>
        <dbReference type="Rhea" id="RHEA-COMP:10099"/>
        <dbReference type="Rhea" id="RHEA-COMP:10100"/>
        <dbReference type="ChEBI" id="CHEBI:65314"/>
        <dbReference type="ChEBI" id="CHEBI:65315"/>
        <dbReference type="EC" id="5.4.99.24"/>
    </reaction>
</comment>
<dbReference type="InterPro" id="IPR020103">
    <property type="entry name" value="PsdUridine_synth_cat_dom_sf"/>
</dbReference>
<keyword evidence="6 9" id="KW-0413">Isomerase</keyword>
<dbReference type="AlphaFoldDB" id="A0A1T1HEN2"/>
<feature type="active site" evidence="7">
    <location>
        <position position="143"/>
    </location>
</feature>
<dbReference type="Proteomes" id="UP000190064">
    <property type="component" value="Unassembled WGS sequence"/>
</dbReference>
<dbReference type="InterPro" id="IPR006224">
    <property type="entry name" value="PsdUridine_synth_RluA-like_CS"/>
</dbReference>
<dbReference type="InterPro" id="IPR050188">
    <property type="entry name" value="RluA_PseudoU_synthase"/>
</dbReference>
<dbReference type="NCBIfam" id="TIGR00005">
    <property type="entry name" value="rluA_subfam"/>
    <property type="match status" value="1"/>
</dbReference>
<sequence>MAEAVHSVRFVTIDSHHEGQRVDNFLITFLKGVPKNLVYRIIRKGEVRVNKKRVKAVYRLQAGDIVRVPPVRVAEKADDIPVSKEFARALEAAVLRECDDWLVINKPQGLSVHAGSGVQAGLIENLRQIRPEGSYLELVHRLDKDTSGCLLVAKNRKALNYLQEQLKAKAFRKKYHALAVGRWPEAVTEVDKPLKKHGVGGRERVVKVDLKEGKPSVTRFQILKRLNANGVLCTLLEAEPVTGRTHQIRVHAQSVGHSLVGDVKYGDDKVHQHFKGLGFKRLFLHAASLGFPDPKSGTFVDIRAPYEDSLRLILERLSAG</sequence>
<dbReference type="STRING" id="966.BTA35_0201675"/>
<dbReference type="InterPro" id="IPR006225">
    <property type="entry name" value="PsdUridine_synth_RluC/D"/>
</dbReference>
<organism evidence="11 12">
    <name type="scientific">Oceanospirillum linum</name>
    <dbReference type="NCBI Taxonomy" id="966"/>
    <lineage>
        <taxon>Bacteria</taxon>
        <taxon>Pseudomonadati</taxon>
        <taxon>Pseudomonadota</taxon>
        <taxon>Gammaproteobacteria</taxon>
        <taxon>Oceanospirillales</taxon>
        <taxon>Oceanospirillaceae</taxon>
        <taxon>Oceanospirillum</taxon>
    </lineage>
</organism>
<feature type="domain" description="RNA-binding S4" evidence="10">
    <location>
        <begin position="20"/>
        <end position="81"/>
    </location>
</feature>
<comment type="catalytic activity">
    <reaction evidence="9">
        <text>a uridine in RNA = a pseudouridine in RNA</text>
        <dbReference type="Rhea" id="RHEA:48348"/>
        <dbReference type="Rhea" id="RHEA-COMP:12068"/>
        <dbReference type="Rhea" id="RHEA-COMP:12069"/>
        <dbReference type="ChEBI" id="CHEBI:65314"/>
        <dbReference type="ChEBI" id="CHEBI:65315"/>
    </reaction>
</comment>
<dbReference type="EC" id="5.4.99.-" evidence="9"/>
<proteinExistence type="inferred from homology"/>
<dbReference type="SUPFAM" id="SSF55120">
    <property type="entry name" value="Pseudouridine synthase"/>
    <property type="match status" value="1"/>
</dbReference>
<dbReference type="SUPFAM" id="SSF55174">
    <property type="entry name" value="Alpha-L RNA-binding motif"/>
    <property type="match status" value="1"/>
</dbReference>
<dbReference type="InterPro" id="IPR002942">
    <property type="entry name" value="S4_RNA-bd"/>
</dbReference>
<dbReference type="InterPro" id="IPR006145">
    <property type="entry name" value="PsdUridine_synth_RsuA/RluA"/>
</dbReference>
<keyword evidence="5 8" id="KW-0694">RNA-binding</keyword>
<comment type="similarity">
    <text evidence="3 9">Belongs to the pseudouridine synthase RluA family.</text>
</comment>
<dbReference type="Pfam" id="PF01479">
    <property type="entry name" value="S4"/>
    <property type="match status" value="1"/>
</dbReference>
<evidence type="ECO:0000256" key="3">
    <source>
        <dbReference type="ARBA" id="ARBA00010876"/>
    </source>
</evidence>
<gene>
    <name evidence="11" type="ORF">BTA35_0201675</name>
</gene>
<evidence type="ECO:0000256" key="5">
    <source>
        <dbReference type="ARBA" id="ARBA00022884"/>
    </source>
</evidence>
<accession>A0A1T1HEN2</accession>
<dbReference type="Gene3D" id="3.10.290.10">
    <property type="entry name" value="RNA-binding S4 domain"/>
    <property type="match status" value="1"/>
</dbReference>
<dbReference type="CDD" id="cd00165">
    <property type="entry name" value="S4"/>
    <property type="match status" value="1"/>
</dbReference>
<evidence type="ECO:0000256" key="9">
    <source>
        <dbReference type="RuleBase" id="RU362028"/>
    </source>
</evidence>
<evidence type="ECO:0000256" key="4">
    <source>
        <dbReference type="ARBA" id="ARBA00022552"/>
    </source>
</evidence>